<evidence type="ECO:0000259" key="7">
    <source>
        <dbReference type="Pfam" id="PF02775"/>
    </source>
</evidence>
<dbReference type="GO" id="GO:0030976">
    <property type="term" value="F:thiamine pyrophosphate binding"/>
    <property type="evidence" value="ECO:0007669"/>
    <property type="project" value="UniProtKB-UniRule"/>
</dbReference>
<comment type="similarity">
    <text evidence="6">Belongs to the TPP enzyme family. MenD subfamily.</text>
</comment>
<dbReference type="GO" id="GO:0030145">
    <property type="term" value="F:manganese ion binding"/>
    <property type="evidence" value="ECO:0007669"/>
    <property type="project" value="UniProtKB-UniRule"/>
</dbReference>
<dbReference type="InterPro" id="IPR012001">
    <property type="entry name" value="Thiamin_PyroP_enz_TPP-bd_dom"/>
</dbReference>
<gene>
    <name evidence="6 10" type="primary">menD</name>
    <name evidence="10" type="ORF">H5S41_10930</name>
</gene>
<dbReference type="RefSeq" id="WP_182603334.1">
    <property type="nucleotide sequence ID" value="NZ_JACIVD010000075.1"/>
</dbReference>
<proteinExistence type="inferred from homology"/>
<evidence type="ECO:0000256" key="1">
    <source>
        <dbReference type="ARBA" id="ARBA00022679"/>
    </source>
</evidence>
<dbReference type="Pfam" id="PF02775">
    <property type="entry name" value="TPP_enzyme_C"/>
    <property type="match status" value="1"/>
</dbReference>
<dbReference type="InterPro" id="IPR011766">
    <property type="entry name" value="TPP_enzyme_TPP-bd"/>
</dbReference>
<comment type="cofactor">
    <cofactor evidence="6">
        <name>thiamine diphosphate</name>
        <dbReference type="ChEBI" id="CHEBI:58937"/>
    </cofactor>
    <text evidence="6">Binds 1 thiamine pyrophosphate per subunit.</text>
</comment>
<dbReference type="GO" id="GO:0070204">
    <property type="term" value="F:2-succinyl-5-enolpyruvyl-6-hydroxy-3-cyclohexene-1-carboxylic-acid synthase activity"/>
    <property type="evidence" value="ECO:0007669"/>
    <property type="project" value="UniProtKB-UniRule"/>
</dbReference>
<dbReference type="EMBL" id="JACIVD010000075">
    <property type="protein sequence ID" value="MBB1124448.1"/>
    <property type="molecule type" value="Genomic_DNA"/>
</dbReference>
<comment type="cofactor">
    <cofactor evidence="6">
        <name>Mg(2+)</name>
        <dbReference type="ChEBI" id="CHEBI:18420"/>
    </cofactor>
    <cofactor evidence="6">
        <name>Mn(2+)</name>
        <dbReference type="ChEBI" id="CHEBI:29035"/>
    </cofactor>
</comment>
<dbReference type="Pfam" id="PF16582">
    <property type="entry name" value="TPP_enzyme_M_2"/>
    <property type="match status" value="1"/>
</dbReference>
<dbReference type="PIRSF" id="PIRSF004983">
    <property type="entry name" value="MenD"/>
    <property type="match status" value="1"/>
</dbReference>
<keyword evidence="1 6" id="KW-0808">Transferase</keyword>
<organism evidence="10 11">
    <name type="scientific">Limosilactobacillus albertensis</name>
    <dbReference type="NCBI Taxonomy" id="2759752"/>
    <lineage>
        <taxon>Bacteria</taxon>
        <taxon>Bacillati</taxon>
        <taxon>Bacillota</taxon>
        <taxon>Bacilli</taxon>
        <taxon>Lactobacillales</taxon>
        <taxon>Lactobacillaceae</taxon>
        <taxon>Limosilactobacillus</taxon>
    </lineage>
</organism>
<dbReference type="InterPro" id="IPR029061">
    <property type="entry name" value="THDP-binding"/>
</dbReference>
<comment type="function">
    <text evidence="6">Catalyzes the thiamine diphosphate-dependent decarboxylation of 2-oxoglutarate and the subsequent addition of the resulting succinic semialdehyde-thiamine pyrophosphate anion to isochorismate to yield 2-succinyl-5-enolpyruvyl-6-hydroxy-3-cyclohexene-1-carboxylate (SEPHCHC).</text>
</comment>
<dbReference type="InterPro" id="IPR032264">
    <property type="entry name" value="MenD_middle"/>
</dbReference>
<accession>A0A839HAY1</accession>
<evidence type="ECO:0000259" key="9">
    <source>
        <dbReference type="Pfam" id="PF16582"/>
    </source>
</evidence>
<keyword evidence="3 6" id="KW-0460">Magnesium</keyword>
<evidence type="ECO:0000256" key="4">
    <source>
        <dbReference type="ARBA" id="ARBA00023052"/>
    </source>
</evidence>
<comment type="caution">
    <text evidence="10">The sequence shown here is derived from an EMBL/GenBank/DDBJ whole genome shotgun (WGS) entry which is preliminary data.</text>
</comment>
<evidence type="ECO:0000256" key="3">
    <source>
        <dbReference type="ARBA" id="ARBA00022842"/>
    </source>
</evidence>
<dbReference type="AlphaFoldDB" id="A0A839HAY1"/>
<dbReference type="Pfam" id="PF02776">
    <property type="entry name" value="TPP_enzyme_N"/>
    <property type="match status" value="1"/>
</dbReference>
<dbReference type="HAMAP" id="MF_01659">
    <property type="entry name" value="MenD"/>
    <property type="match status" value="1"/>
</dbReference>
<feature type="domain" description="Menaquinone biosynthesis protein MenD middle" evidence="9">
    <location>
        <begin position="209"/>
        <end position="388"/>
    </location>
</feature>
<evidence type="ECO:0000313" key="10">
    <source>
        <dbReference type="EMBL" id="MBB1124448.1"/>
    </source>
</evidence>
<comment type="pathway">
    <text evidence="6">Quinol/quinone metabolism; menaquinone biosynthesis.</text>
</comment>
<evidence type="ECO:0000259" key="8">
    <source>
        <dbReference type="Pfam" id="PF02776"/>
    </source>
</evidence>
<sequence length="564" mass="62682">MDYQEALTKYLLSFIAGLKQGGISRAVISSGSRSTPLSLLVNRDPDIQSFIDIDERSAGFFALGIAKGSNKPVALICTSGSAAANYYPAICEAEATNIPLVVLTTDRPAELQGVGAPQAMNQVGLYASHVKAACELLLPESSTTMMNYSRWQGFTMTCRAQNNPQGPVHINIPLREPLLPDLTLNTPSFEGAKVIKSNREAELQPLAPLFAQKGLIIVGEERTPAEAGQLLKLAEKLNWPIIGDPLTNLATDVKQSPNFLHQADLIFREQVPTPQAILRFGRMPVTKPVVQWLAKHDDVTTILIEDGIQFRDQLKRANYVLDMSVADFFRSFNQLSFNPVKEDWLLEWQQRQRLAEDILLANKGLASFNHSSIVKKLVSVLKKQNLFVANSNAIRLVDRLTLPASNDIRIFGNRGVNGIDGLNSTAAGIAVGTGRPITLLIGDLAFFHDLTGIEMFRRYKLPVTVILLNNNGGGIFSFLPQHQLPTQDFSTIFRTPQDLNFKYIADFYDFDYACPSDISSFVHHLNRSGQQIIEVNDTQESPVEVWRSLTREYHNRSGYLDERN</sequence>
<keyword evidence="5 6" id="KW-0464">Manganese</keyword>
<comment type="pathway">
    <text evidence="6">Quinol/quinone metabolism; 1,4-dihydroxy-2-naphthoate biosynthesis; 1,4-dihydroxy-2-naphthoate from chorismate: step 2/7.</text>
</comment>
<feature type="domain" description="Thiamine pyrophosphate enzyme N-terminal TPP-binding" evidence="8">
    <location>
        <begin position="14"/>
        <end position="124"/>
    </location>
</feature>
<reference evidence="10 11" key="1">
    <citation type="submission" date="2020-07" db="EMBL/GenBank/DDBJ databases">
        <title>Description of Limosilactobacillus balticus sp. nov., Limosilactobacillus agrestis sp. nov., Limosilactobacillus albertensis sp. nov., Limosilactobacillus rudii sp. nov., Limosilactobacillus fastidiosus sp. nov., five novel Limosilactobacillus species isolated from the vertebrate gastrointestinal tract, and proposal of 6 subspecies of Limosilactobacillus reuteri adapted to the gastrointestinal tract of specific vertebrate hosts.</title>
        <authorList>
            <person name="Li F."/>
            <person name="Cheng C."/>
            <person name="Zheng J."/>
            <person name="Quevedo R.M."/>
            <person name="Li J."/>
            <person name="Roos S."/>
            <person name="Gaenzle M.G."/>
            <person name="Walter J."/>
        </authorList>
    </citation>
    <scope>NUCLEOTIDE SEQUENCE [LARGE SCALE GENOMIC DNA]</scope>
    <source>
        <strain evidence="10 11">Lr3000</strain>
    </source>
</reference>
<dbReference type="GO" id="GO:0000287">
    <property type="term" value="F:magnesium ion binding"/>
    <property type="evidence" value="ECO:0007669"/>
    <property type="project" value="UniProtKB-UniRule"/>
</dbReference>
<dbReference type="InterPro" id="IPR004433">
    <property type="entry name" value="MenaQ_synth_MenD"/>
</dbReference>
<dbReference type="UniPathway" id="UPA01057">
    <property type="reaction ID" value="UER00164"/>
</dbReference>
<comment type="subunit">
    <text evidence="6">Homodimer.</text>
</comment>
<dbReference type="CDD" id="cd02009">
    <property type="entry name" value="TPP_SHCHC_synthase"/>
    <property type="match status" value="1"/>
</dbReference>
<evidence type="ECO:0000256" key="2">
    <source>
        <dbReference type="ARBA" id="ARBA00022723"/>
    </source>
</evidence>
<feature type="domain" description="Thiamine pyrophosphate enzyme TPP-binding" evidence="7">
    <location>
        <begin position="425"/>
        <end position="513"/>
    </location>
</feature>
<dbReference type="PANTHER" id="PTHR42916:SF1">
    <property type="entry name" value="PROTEIN PHYLLO, CHLOROPLASTIC"/>
    <property type="match status" value="1"/>
</dbReference>
<evidence type="ECO:0000313" key="11">
    <source>
        <dbReference type="Proteomes" id="UP000547628"/>
    </source>
</evidence>
<dbReference type="UniPathway" id="UPA00079"/>
<keyword evidence="2 6" id="KW-0479">Metal-binding</keyword>
<evidence type="ECO:0000256" key="5">
    <source>
        <dbReference type="ARBA" id="ARBA00023211"/>
    </source>
</evidence>
<evidence type="ECO:0000256" key="6">
    <source>
        <dbReference type="HAMAP-Rule" id="MF_01659"/>
    </source>
</evidence>
<name>A0A839HAY1_9LACO</name>
<dbReference type="Gene3D" id="3.40.50.1220">
    <property type="entry name" value="TPP-binding domain"/>
    <property type="match status" value="1"/>
</dbReference>
<protein>
    <recommendedName>
        <fullName evidence="6">2-succinyl-5-enolpyruvyl-6-hydroxy-3-cyclohexene-1-carboxylate synthase</fullName>
        <shortName evidence="6">SEPHCHC synthase</shortName>
        <ecNumber evidence="6">2.2.1.9</ecNumber>
    </recommendedName>
    <alternativeName>
        <fullName evidence="6">Menaquinone biosynthesis protein MenD</fullName>
    </alternativeName>
</protein>
<dbReference type="Gene3D" id="3.40.50.970">
    <property type="match status" value="2"/>
</dbReference>
<keyword evidence="4 6" id="KW-0786">Thiamine pyrophosphate</keyword>
<keyword evidence="6" id="KW-0474">Menaquinone biosynthesis</keyword>
<dbReference type="CDD" id="cd07037">
    <property type="entry name" value="TPP_PYR_MenD"/>
    <property type="match status" value="1"/>
</dbReference>
<dbReference type="PANTHER" id="PTHR42916">
    <property type="entry name" value="2-SUCCINYL-5-ENOLPYRUVYL-6-HYDROXY-3-CYCLOHEXENE-1-CARBOXYLATE SYNTHASE"/>
    <property type="match status" value="1"/>
</dbReference>
<dbReference type="Proteomes" id="UP000547628">
    <property type="component" value="Unassembled WGS sequence"/>
</dbReference>
<dbReference type="SUPFAM" id="SSF52518">
    <property type="entry name" value="Thiamin diphosphate-binding fold (THDP-binding)"/>
    <property type="match status" value="2"/>
</dbReference>
<dbReference type="NCBIfam" id="TIGR00173">
    <property type="entry name" value="menD"/>
    <property type="match status" value="1"/>
</dbReference>
<dbReference type="GO" id="GO:0009234">
    <property type="term" value="P:menaquinone biosynthetic process"/>
    <property type="evidence" value="ECO:0007669"/>
    <property type="project" value="UniProtKB-UniRule"/>
</dbReference>
<comment type="catalytic activity">
    <reaction evidence="6">
        <text>isochorismate + 2-oxoglutarate + H(+) = 5-enolpyruvoyl-6-hydroxy-2-succinyl-cyclohex-3-ene-1-carboxylate + CO2</text>
        <dbReference type="Rhea" id="RHEA:25593"/>
        <dbReference type="ChEBI" id="CHEBI:15378"/>
        <dbReference type="ChEBI" id="CHEBI:16526"/>
        <dbReference type="ChEBI" id="CHEBI:16810"/>
        <dbReference type="ChEBI" id="CHEBI:29780"/>
        <dbReference type="ChEBI" id="CHEBI:58818"/>
        <dbReference type="EC" id="2.2.1.9"/>
    </reaction>
</comment>
<dbReference type="EC" id="2.2.1.9" evidence="6"/>